<evidence type="ECO:0000259" key="10">
    <source>
        <dbReference type="PROSITE" id="PS51085"/>
    </source>
</evidence>
<dbReference type="PANTHER" id="PTHR47354">
    <property type="entry name" value="NADH OXIDOREDUCTASE HCR"/>
    <property type="match status" value="1"/>
</dbReference>
<dbReference type="GO" id="GO:0046872">
    <property type="term" value="F:metal ion binding"/>
    <property type="evidence" value="ECO:0007669"/>
    <property type="project" value="UniProtKB-KW"/>
</dbReference>
<gene>
    <name evidence="12" type="ORF">MUN33_06870</name>
</gene>
<dbReference type="PROSITE" id="PS51085">
    <property type="entry name" value="2FE2S_FER_2"/>
    <property type="match status" value="1"/>
</dbReference>
<sequence length="316" mass="34463">MALKEVVVADIVHETPTIISIYLSMPDGTPIGHYTPGAHIDVEGPTAITRQYSLCGRPDGDDAYVVAVKREDDSRGGSAALHTLQVGDRLKISEPRNLIGMDPTATHHILVAGGIGITPMHSLARYMDVRDISFELHYFASSAEDAAFLPVLQEKCPEKLHAHLGVGRDEQTTILEKVRDAAPDGSHVYLCGPQGFMEKVTGIVSARFDDSEIHFENFHAGDPVDESENTAFVVELEGEEYEIPADRSIVDVLNENGAEIDTSCREGICGTCIMEVLEGTPDHRDNVLTAAEREANETMAVCISRSCSPRLVLDYF</sequence>
<dbReference type="Proteomes" id="UP001139207">
    <property type="component" value="Unassembled WGS sequence"/>
</dbReference>
<dbReference type="Pfam" id="PF00111">
    <property type="entry name" value="Fer2"/>
    <property type="match status" value="1"/>
</dbReference>
<evidence type="ECO:0000259" key="11">
    <source>
        <dbReference type="PROSITE" id="PS51384"/>
    </source>
</evidence>
<evidence type="ECO:0000256" key="9">
    <source>
        <dbReference type="ARBA" id="ARBA00023014"/>
    </source>
</evidence>
<dbReference type="InterPro" id="IPR001041">
    <property type="entry name" value="2Fe-2S_ferredoxin-type"/>
</dbReference>
<dbReference type="CDD" id="cd00207">
    <property type="entry name" value="fer2"/>
    <property type="match status" value="1"/>
</dbReference>
<proteinExistence type="predicted"/>
<dbReference type="PROSITE" id="PS00197">
    <property type="entry name" value="2FE2S_FER_1"/>
    <property type="match status" value="1"/>
</dbReference>
<comment type="caution">
    <text evidence="12">The sequence shown here is derived from an EMBL/GenBank/DDBJ whole genome shotgun (WGS) entry which is preliminary data.</text>
</comment>
<dbReference type="CDD" id="cd06185">
    <property type="entry name" value="PDR_like"/>
    <property type="match status" value="1"/>
</dbReference>
<evidence type="ECO:0000256" key="6">
    <source>
        <dbReference type="ARBA" id="ARBA00022723"/>
    </source>
</evidence>
<dbReference type="SUPFAM" id="SSF52343">
    <property type="entry name" value="Ferredoxin reductase-like, C-terminal NADP-linked domain"/>
    <property type="match status" value="1"/>
</dbReference>
<evidence type="ECO:0000256" key="1">
    <source>
        <dbReference type="ARBA" id="ARBA00001917"/>
    </source>
</evidence>
<dbReference type="EMBL" id="JALIEA010000012">
    <property type="protein sequence ID" value="MCJ7858437.1"/>
    <property type="molecule type" value="Genomic_DNA"/>
</dbReference>
<comment type="cofactor">
    <cofactor evidence="1">
        <name>FMN</name>
        <dbReference type="ChEBI" id="CHEBI:58210"/>
    </cofactor>
</comment>
<evidence type="ECO:0000256" key="8">
    <source>
        <dbReference type="ARBA" id="ARBA00023004"/>
    </source>
</evidence>
<dbReference type="InterPro" id="IPR036010">
    <property type="entry name" value="2Fe-2S_ferredoxin-like_sf"/>
</dbReference>
<dbReference type="SUPFAM" id="SSF54292">
    <property type="entry name" value="2Fe-2S ferredoxin-like"/>
    <property type="match status" value="1"/>
</dbReference>
<dbReference type="PRINTS" id="PR00409">
    <property type="entry name" value="PHDIOXRDTASE"/>
</dbReference>
<dbReference type="InterPro" id="IPR006058">
    <property type="entry name" value="2Fe2S_fd_BS"/>
</dbReference>
<keyword evidence="4" id="KW-0288">FMN</keyword>
<keyword evidence="5" id="KW-0001">2Fe-2S</keyword>
<feature type="domain" description="2Fe-2S ferredoxin-type" evidence="10">
    <location>
        <begin position="228"/>
        <end position="316"/>
    </location>
</feature>
<name>A0A9X1WL24_9CORY</name>
<dbReference type="InterPro" id="IPR039261">
    <property type="entry name" value="FNR_nucleotide-bd"/>
</dbReference>
<keyword evidence="13" id="KW-1185">Reference proteome</keyword>
<accession>A0A9X1WL24</accession>
<keyword evidence="7" id="KW-0560">Oxidoreductase</keyword>
<dbReference type="Gene3D" id="3.40.50.80">
    <property type="entry name" value="Nucleotide-binding domain of ferredoxin-NADP reductase (FNR) module"/>
    <property type="match status" value="1"/>
</dbReference>
<comment type="cofactor">
    <cofactor evidence="2">
        <name>FAD</name>
        <dbReference type="ChEBI" id="CHEBI:57692"/>
    </cofactor>
</comment>
<reference evidence="12" key="1">
    <citation type="submission" date="2022-04" db="EMBL/GenBank/DDBJ databases">
        <title>Corynebacterium kalidii LD5P10.</title>
        <authorList>
            <person name="Sun J.Q."/>
        </authorList>
    </citation>
    <scope>NUCLEOTIDE SEQUENCE</scope>
    <source>
        <strain evidence="12">LD5P10</strain>
    </source>
</reference>
<dbReference type="GO" id="GO:0051537">
    <property type="term" value="F:2 iron, 2 sulfur cluster binding"/>
    <property type="evidence" value="ECO:0007669"/>
    <property type="project" value="UniProtKB-KW"/>
</dbReference>
<dbReference type="InterPro" id="IPR050415">
    <property type="entry name" value="MRET"/>
</dbReference>
<organism evidence="12 13">
    <name type="scientific">Corynebacterium kalidii</name>
    <dbReference type="NCBI Taxonomy" id="2931982"/>
    <lineage>
        <taxon>Bacteria</taxon>
        <taxon>Bacillati</taxon>
        <taxon>Actinomycetota</taxon>
        <taxon>Actinomycetes</taxon>
        <taxon>Mycobacteriales</taxon>
        <taxon>Corynebacteriaceae</taxon>
        <taxon>Corynebacterium</taxon>
    </lineage>
</organism>
<evidence type="ECO:0000256" key="2">
    <source>
        <dbReference type="ARBA" id="ARBA00001974"/>
    </source>
</evidence>
<evidence type="ECO:0000256" key="4">
    <source>
        <dbReference type="ARBA" id="ARBA00022643"/>
    </source>
</evidence>
<dbReference type="InterPro" id="IPR017938">
    <property type="entry name" value="Riboflavin_synthase-like_b-brl"/>
</dbReference>
<dbReference type="GO" id="GO:0016491">
    <property type="term" value="F:oxidoreductase activity"/>
    <property type="evidence" value="ECO:0007669"/>
    <property type="project" value="UniProtKB-KW"/>
</dbReference>
<keyword evidence="9" id="KW-0411">Iron-sulfur</keyword>
<evidence type="ECO:0000256" key="7">
    <source>
        <dbReference type="ARBA" id="ARBA00023002"/>
    </source>
</evidence>
<keyword evidence="8" id="KW-0408">Iron</keyword>
<keyword evidence="6" id="KW-0479">Metal-binding</keyword>
<dbReference type="PROSITE" id="PS51384">
    <property type="entry name" value="FAD_FR"/>
    <property type="match status" value="1"/>
</dbReference>
<dbReference type="AlphaFoldDB" id="A0A9X1WL24"/>
<dbReference type="PANTHER" id="PTHR47354:SF1">
    <property type="entry name" value="CARNITINE MONOOXYGENASE REDUCTASE SUBUNIT"/>
    <property type="match status" value="1"/>
</dbReference>
<evidence type="ECO:0000256" key="5">
    <source>
        <dbReference type="ARBA" id="ARBA00022714"/>
    </source>
</evidence>
<dbReference type="Pfam" id="PF22290">
    <property type="entry name" value="DmmA-like_N"/>
    <property type="match status" value="1"/>
</dbReference>
<dbReference type="RefSeq" id="WP_244804161.1">
    <property type="nucleotide sequence ID" value="NZ_JALIEA010000012.1"/>
</dbReference>
<dbReference type="InterPro" id="IPR054582">
    <property type="entry name" value="DmmA-like_N"/>
</dbReference>
<dbReference type="Gene3D" id="3.10.20.30">
    <property type="match status" value="1"/>
</dbReference>
<protein>
    <submittedName>
        <fullName evidence="12">PDR/VanB family oxidoreductase</fullName>
    </submittedName>
</protein>
<dbReference type="InterPro" id="IPR012675">
    <property type="entry name" value="Beta-grasp_dom_sf"/>
</dbReference>
<dbReference type="Gene3D" id="2.40.30.10">
    <property type="entry name" value="Translation factors"/>
    <property type="match status" value="1"/>
</dbReference>
<evidence type="ECO:0000313" key="13">
    <source>
        <dbReference type="Proteomes" id="UP001139207"/>
    </source>
</evidence>
<dbReference type="InterPro" id="IPR017927">
    <property type="entry name" value="FAD-bd_FR_type"/>
</dbReference>
<dbReference type="SUPFAM" id="SSF63380">
    <property type="entry name" value="Riboflavin synthase domain-like"/>
    <property type="match status" value="1"/>
</dbReference>
<feature type="domain" description="FAD-binding FR-type" evidence="11">
    <location>
        <begin position="1"/>
        <end position="102"/>
    </location>
</feature>
<evidence type="ECO:0000256" key="3">
    <source>
        <dbReference type="ARBA" id="ARBA00022630"/>
    </source>
</evidence>
<evidence type="ECO:0000313" key="12">
    <source>
        <dbReference type="EMBL" id="MCJ7858437.1"/>
    </source>
</evidence>
<keyword evidence="3" id="KW-0285">Flavoprotein</keyword>